<gene>
    <name evidence="3" type="ORF">SNE40_006928</name>
</gene>
<protein>
    <recommendedName>
        <fullName evidence="5">Calmodulin</fullName>
    </recommendedName>
</protein>
<dbReference type="PROSITE" id="PS00018">
    <property type="entry name" value="EF_HAND_1"/>
    <property type="match status" value="2"/>
</dbReference>
<keyword evidence="2" id="KW-0732">Signal</keyword>
<reference evidence="3 4" key="1">
    <citation type="submission" date="2024-01" db="EMBL/GenBank/DDBJ databases">
        <title>The genome of the rayed Mediterranean limpet Patella caerulea (Linnaeus, 1758).</title>
        <authorList>
            <person name="Anh-Thu Weber A."/>
            <person name="Halstead-Nussloch G."/>
        </authorList>
    </citation>
    <scope>NUCLEOTIDE SEQUENCE [LARGE SCALE GENOMIC DNA]</scope>
    <source>
        <strain evidence="3">AATW-2023a</strain>
        <tissue evidence="3">Whole specimen</tissue>
    </source>
</reference>
<name>A0AAN8JYK3_PATCE</name>
<dbReference type="Proteomes" id="UP001347796">
    <property type="component" value="Unassembled WGS sequence"/>
</dbReference>
<comment type="caution">
    <text evidence="3">The sequence shown here is derived from an EMBL/GenBank/DDBJ whole genome shotgun (WGS) entry which is preliminary data.</text>
</comment>
<dbReference type="InterPro" id="IPR018247">
    <property type="entry name" value="EF_Hand_1_Ca_BS"/>
</dbReference>
<evidence type="ECO:0000256" key="1">
    <source>
        <dbReference type="ARBA" id="ARBA00022837"/>
    </source>
</evidence>
<dbReference type="EMBL" id="JAZGQO010000006">
    <property type="protein sequence ID" value="KAK6184460.1"/>
    <property type="molecule type" value="Genomic_DNA"/>
</dbReference>
<proteinExistence type="predicted"/>
<accession>A0AAN8JYK3</accession>
<sequence length="140" mass="15623">MKVFVLIAAVLGCCLALPCVHDNAHDLTEEHVINMVVVALDTDGDGVISEIDILNYFIVNFDHNFDFQVDSGEFVKQWHATFHDSEAFALHVFQQLNTNPDNVLSLADVDPLVMRVDTSGDGLIQNDEFKQQLELIYAAC</sequence>
<dbReference type="AlphaFoldDB" id="A0AAN8JYK3"/>
<evidence type="ECO:0008006" key="5">
    <source>
        <dbReference type="Google" id="ProtNLM"/>
    </source>
</evidence>
<evidence type="ECO:0000313" key="4">
    <source>
        <dbReference type="Proteomes" id="UP001347796"/>
    </source>
</evidence>
<keyword evidence="4" id="KW-1185">Reference proteome</keyword>
<feature type="chain" id="PRO_5042824955" description="Calmodulin" evidence="2">
    <location>
        <begin position="17"/>
        <end position="140"/>
    </location>
</feature>
<feature type="signal peptide" evidence="2">
    <location>
        <begin position="1"/>
        <end position="16"/>
    </location>
</feature>
<dbReference type="Gene3D" id="1.10.238.10">
    <property type="entry name" value="EF-hand"/>
    <property type="match status" value="1"/>
</dbReference>
<keyword evidence="1" id="KW-0106">Calcium</keyword>
<evidence type="ECO:0000313" key="3">
    <source>
        <dbReference type="EMBL" id="KAK6184460.1"/>
    </source>
</evidence>
<dbReference type="InterPro" id="IPR011992">
    <property type="entry name" value="EF-hand-dom_pair"/>
</dbReference>
<organism evidence="3 4">
    <name type="scientific">Patella caerulea</name>
    <name type="common">Rayed Mediterranean limpet</name>
    <dbReference type="NCBI Taxonomy" id="87958"/>
    <lineage>
        <taxon>Eukaryota</taxon>
        <taxon>Metazoa</taxon>
        <taxon>Spiralia</taxon>
        <taxon>Lophotrochozoa</taxon>
        <taxon>Mollusca</taxon>
        <taxon>Gastropoda</taxon>
        <taxon>Patellogastropoda</taxon>
        <taxon>Patelloidea</taxon>
        <taxon>Patellidae</taxon>
        <taxon>Patella</taxon>
    </lineage>
</organism>
<dbReference type="SUPFAM" id="SSF47473">
    <property type="entry name" value="EF-hand"/>
    <property type="match status" value="1"/>
</dbReference>
<evidence type="ECO:0000256" key="2">
    <source>
        <dbReference type="SAM" id="SignalP"/>
    </source>
</evidence>